<dbReference type="InterPro" id="IPR013320">
    <property type="entry name" value="ConA-like_dom_sf"/>
</dbReference>
<dbReference type="Pfam" id="PF00084">
    <property type="entry name" value="Sushi"/>
    <property type="match status" value="10"/>
</dbReference>
<dbReference type="InterPro" id="IPR013032">
    <property type="entry name" value="EGF-like_CS"/>
</dbReference>
<evidence type="ECO:0000313" key="18">
    <source>
        <dbReference type="EMBL" id="CDG69763.1"/>
    </source>
</evidence>
<dbReference type="PROSITE" id="PS00022">
    <property type="entry name" value="EGF_1"/>
    <property type="match status" value="8"/>
</dbReference>
<dbReference type="FunFam" id="2.10.25.10:FF:000143">
    <property type="entry name" value="Protein crumbs 1"/>
    <property type="match status" value="1"/>
</dbReference>
<feature type="disulfide bond" evidence="8">
    <location>
        <begin position="1272"/>
        <end position="1281"/>
    </location>
</feature>
<feature type="domain" description="Sushi" evidence="16">
    <location>
        <begin position="615"/>
        <end position="678"/>
    </location>
</feature>
<dbReference type="InterPro" id="IPR001759">
    <property type="entry name" value="PTX_dom"/>
</dbReference>
<dbReference type="PANTHER" id="PTHR46393">
    <property type="entry name" value="SUSHI DOMAIN-CONTAINING PROTEIN"/>
    <property type="match status" value="1"/>
</dbReference>
<dbReference type="SUPFAM" id="SSF53300">
    <property type="entry name" value="vWA-like"/>
    <property type="match status" value="1"/>
</dbReference>
<feature type="domain" description="EGF-like" evidence="13">
    <location>
        <begin position="1398"/>
        <end position="1434"/>
    </location>
</feature>
<feature type="domain" description="EGF-like" evidence="13">
    <location>
        <begin position="1284"/>
        <end position="1320"/>
    </location>
</feature>
<feature type="region of interest" description="Disordered" evidence="10">
    <location>
        <begin position="30"/>
        <end position="49"/>
    </location>
</feature>
<dbReference type="GO" id="GO:0003676">
    <property type="term" value="F:nucleic acid binding"/>
    <property type="evidence" value="ECO:0007669"/>
    <property type="project" value="InterPro"/>
</dbReference>
<dbReference type="Pfam" id="PF07645">
    <property type="entry name" value="EGF_CA"/>
    <property type="match status" value="2"/>
</dbReference>
<keyword evidence="2 9" id="KW-0768">Sushi</keyword>
<dbReference type="PROSITE" id="PS00010">
    <property type="entry name" value="ASX_HYDROXYL"/>
    <property type="match status" value="8"/>
</dbReference>
<accession>T2MBZ0</accession>
<feature type="domain" description="EGF-like" evidence="13">
    <location>
        <begin position="1809"/>
        <end position="1845"/>
    </location>
</feature>
<evidence type="ECO:0000256" key="4">
    <source>
        <dbReference type="ARBA" id="ARBA00022737"/>
    </source>
</evidence>
<dbReference type="SMART" id="SM00159">
    <property type="entry name" value="PTX"/>
    <property type="match status" value="1"/>
</dbReference>
<dbReference type="PROSITE" id="PS01180">
    <property type="entry name" value="CUB"/>
    <property type="match status" value="2"/>
</dbReference>
<keyword evidence="11" id="KW-1133">Transmembrane helix</keyword>
<feature type="domain" description="EGF-like" evidence="13">
    <location>
        <begin position="1436"/>
        <end position="1472"/>
    </location>
</feature>
<feature type="disulfide bond" evidence="9">
    <location>
        <begin position="2068"/>
        <end position="2095"/>
    </location>
</feature>
<feature type="domain" description="EGF-like" evidence="13">
    <location>
        <begin position="1360"/>
        <end position="1396"/>
    </location>
</feature>
<feature type="domain" description="Sushi" evidence="16">
    <location>
        <begin position="457"/>
        <end position="521"/>
    </location>
</feature>
<feature type="disulfide bond" evidence="8">
    <location>
        <begin position="1386"/>
        <end position="1395"/>
    </location>
</feature>
<dbReference type="FunFam" id="2.10.25.10:FF:000472">
    <property type="entry name" value="Uncharacterized protein, isoform A"/>
    <property type="match status" value="1"/>
</dbReference>
<dbReference type="Pfam" id="PF02494">
    <property type="entry name" value="HYR"/>
    <property type="match status" value="2"/>
</dbReference>
<sequence length="2514" mass="276553">MLSDYQDVYKQIITGDETWVYAYDSETTDQSSEYREKGEPRPKQPRQSRSKIKVMLTVFFDYCGVVHYKFLPTGQTVNKEYYLSVMRRSREAIRKKRPESWANNSWILHHDNAPSHTALENRLKMDTFFNFVIIFVCIFELTHSTRDWRVQRLNQFQQQYNNSKADIIFLIDVSGSISDDGFNTEREFVSSLLSKISVQPSAARIAVVTFGRDINKDIDYIDYGYLDKNKCTFNEEFKRVKHRKEGWTNINGALQKAKALLDSANEKKFKRHNVNTVAVLLTDGGWNYGGSPYDTATNLRTGFHYVDIFSIGVGHWLDRKQLKNIAGKEENVIIAKDFSDFSGLATTIRGDQVESLYQVVDISRCGITCDVNARCSCGTISGIYTCACLHGFYGSGSPGRCYECPLGTYKKYPSPDPCIPCPKFSTSHKTGSTSPANCVCFPGYTGHPEVGLPCVPKQCPKLPSNIVNGQVSSCGTLFSETCTFSCNPNYHVANEVAVVTSRKLTCTLDGQWDKPVPLCVGVQIILFLVLLFRIYYCTQVYLKLFLVIFIINILIIIECANPHDPPNMEVKCSGFTVGSQCGFKCKPGYILEGANMRECRSNGLWTHDMPYCRIVTCPQLRKIDNVNVNPIKCLNEPTDFNDACSFSCKPGFQYISGEQNRVCLQDGTWSGKELVCLDKTPPSIRCPEPVLAESEPGRAYKEISFLPPSVIDNSISGSDDITVTQSPSNIVSPYEFPIGITLILFTAVDTAGNSDSCTFRVEIVDREPPIFTYCPEDILETTTSAIDKHKNVAWSLPKFIDNSGYVNLTYSSHESPHKFPVGPTQLIQYDIEDSSNNRATCEFFIKVESKTCPKREPPINGAVGCQYVGGMGHMCSVNCQNPYTFNGPLAFSYVCTMSGTWSTIPPGFRDSMWPDCTGMGQKMKFFYYSGNCHDSFEARSIIADNFVKLLDRVMRNEGGCANAANARVCQSENVEITCGKVETINGRRKRSLQNSLEITVDINIRSKENSTVQEHAVESLSQKVKNLKNDGTLIANQIKVMHIDGDSLVLNHIETVGLVTGVCLDGSVYDRLEQKLGQFQKSCVSCVAGKYFDRLHRVCLDCPKGTYTETPGRLGCTSCPLGKTTQSVGTFNSTHCKEPCAPGSYSNTGLEHCHLCSKGTYQPKPYSNECIKCPGSSTTLSEGAKHLEECGMICPAGTYSKTGVEPCYPCAMGFYQPWVGQTNCIQCPGLLSTHITGSTNELECKVIDNCISSPCMNGAVCISEWNSFRCVCKLGFIGKFCEEEKNECLDNPCYHGSACVDGINNFTCICQENYKGKFCSEKKPMCDTKMCSNGGTCYEIPDGIECSCAPGFTGKYCEEIIDECASSPCKNEGTCVDSHRGYQCLCKSGFTGALCQDNVDDCASSPCKNEGTCLDSHRGYQCLCKSGFTGALCQDNVDDCYNNACLNKGVCIDGVNRFSCSCVKGYSGERCEINVNDCFSSPCRNGGSCIDQVNGYKCQCPSTFSGPTCETRNAVSNFDLVFDRTVQGYAKSTINELIDEFTVAFWLKTSPTEIESGTVLSYAIGDSDSFVDNALVLGNMNHVMLNIMGEEAPTNISVADGSWHHVAIVWSSKSGKYQTFKDGIKIAEDINFQKGKAIPAGGVFIIGQEQDEVGRNFSASEAFDGHLSQLNMWNYVMTENEILGMSSYRCDMLFGNIVAWADFNNPSIDVKKVVGFCTILLVYYFLFSDSQSKFHPWSTSQVIPCPGQVISAQCLTLDKMGIKELNLFGATCTTKGFFCSNADQKKFDVNNNVVCPSQMQVRFECPYTGVNDCLFNKCNGNGLCIDTLQGYICRCNDGFYGKNCENELPCTSLQPFVNGIVSQTNGLVTISCRPGFKLIGSSSLHCVKGKYNKEIPECIDLDECLYSNGNCQHKCLNTIGSYLCQCNEGFEMQGSTCVDINECLTNNDIDECVGTHDCSQLCVNTQGSYKCQCKPGFVLAGNGKSCQKILCPQLNAPTNGYVSHSTGDFGLKATFTCEDKYRLDGSSQTVCGADGKWSEITCGTLPSPYNGQATLVGAGLNAEYRFFCLKGFLLFGSETRTCRYNGSWSGDQPRCVPYNCPPLTKPENGVILGSSLNQGATVMIKCEKGFMLSNKNLNYRICQVDGKWSHNDAQCVPVSCGKPEALDNGTFTGSSFKIDDVITYKCNDGFGLSGPFQRTCLLSGEWSGISPKCLYNSCGYPGLPKYGILDGTVFSFGKTVNYSCSSGYKLIGDTSRKCMLSGTWSGTLPICQEITCGDPGFPENGLRLGNSFSINATVLFDCNAGYSLKGARSIVCGLNGVWSNLLPQCKVGLCGSQKLVGPSGTITSPNYPNSYSNQEYCRWNIVMPLNKKAVLDVRTLKTVGPNDRLEIFDGVSQNLLTVLHGAIPQSIRITSSSNVIDARFVTTGENSADGFTADYTSSECGGHITTIGQVITTPNYPSNYPNGIICTWQVMLPNNNIVLAFEQFNTDQRDELEAWSSVTSLSGCQKKCPY</sequence>
<evidence type="ECO:0000259" key="15">
    <source>
        <dbReference type="PROSITE" id="PS50825"/>
    </source>
</evidence>
<dbReference type="SMART" id="SM00327">
    <property type="entry name" value="VWA"/>
    <property type="match status" value="1"/>
</dbReference>
<evidence type="ECO:0000256" key="11">
    <source>
        <dbReference type="SAM" id="Phobius"/>
    </source>
</evidence>
<dbReference type="Gene3D" id="2.60.120.200">
    <property type="match status" value="1"/>
</dbReference>
<dbReference type="PANTHER" id="PTHR46393:SF7">
    <property type="entry name" value="COMPLEMENT C2"/>
    <property type="match status" value="1"/>
</dbReference>
<feature type="domain" description="CUB" evidence="12">
    <location>
        <begin position="2444"/>
        <end position="2514"/>
    </location>
</feature>
<feature type="domain" description="Pentraxin (PTX)" evidence="17">
    <location>
        <begin position="1512"/>
        <end position="1717"/>
    </location>
</feature>
<feature type="disulfide bond" evidence="8">
    <location>
        <begin position="1500"/>
        <end position="1509"/>
    </location>
</feature>
<dbReference type="InterPro" id="IPR018097">
    <property type="entry name" value="EGF_Ca-bd_CS"/>
</dbReference>
<evidence type="ECO:0000256" key="8">
    <source>
        <dbReference type="PROSITE-ProRule" id="PRU00076"/>
    </source>
</evidence>
<dbReference type="InterPro" id="IPR000859">
    <property type="entry name" value="CUB_dom"/>
</dbReference>
<organism evidence="18">
    <name type="scientific">Hydra vulgaris</name>
    <name type="common">Hydra</name>
    <name type="synonym">Hydra attenuata</name>
    <dbReference type="NCBI Taxonomy" id="6087"/>
    <lineage>
        <taxon>Eukaryota</taxon>
        <taxon>Metazoa</taxon>
        <taxon>Cnidaria</taxon>
        <taxon>Hydrozoa</taxon>
        <taxon>Hydroidolina</taxon>
        <taxon>Anthoathecata</taxon>
        <taxon>Aplanulata</taxon>
        <taxon>Hydridae</taxon>
        <taxon>Hydra</taxon>
    </lineage>
</organism>
<feature type="domain" description="HYR" evidence="15">
    <location>
        <begin position="764"/>
        <end position="849"/>
    </location>
</feature>
<evidence type="ECO:0000256" key="1">
    <source>
        <dbReference type="ARBA" id="ARBA00022536"/>
    </source>
</evidence>
<feature type="domain" description="Sushi" evidence="16">
    <location>
        <begin position="2098"/>
        <end position="2157"/>
    </location>
</feature>
<dbReference type="PROSITE" id="PS50234">
    <property type="entry name" value="VWFA"/>
    <property type="match status" value="1"/>
</dbReference>
<dbReference type="SMART" id="SM01411">
    <property type="entry name" value="Ephrin_rec_like"/>
    <property type="match status" value="4"/>
</dbReference>
<dbReference type="InterPro" id="IPR049883">
    <property type="entry name" value="NOTCH1_EGF-like"/>
</dbReference>
<feature type="disulfide bond" evidence="9">
    <location>
        <begin position="2302"/>
        <end position="2329"/>
    </location>
</feature>
<dbReference type="PROSITE" id="PS51828">
    <property type="entry name" value="PTX_2"/>
    <property type="match status" value="1"/>
</dbReference>
<dbReference type="SUPFAM" id="SSF49854">
    <property type="entry name" value="Spermadhesin, CUB domain"/>
    <property type="match status" value="2"/>
</dbReference>
<dbReference type="Gene3D" id="2.10.50.10">
    <property type="entry name" value="Tumor Necrosis Factor Receptor, subunit A, domain 2"/>
    <property type="match status" value="3"/>
</dbReference>
<dbReference type="InterPro" id="IPR000436">
    <property type="entry name" value="Sushi_SCR_CCP_dom"/>
</dbReference>
<comment type="caution">
    <text evidence="8">Lacks conserved residue(s) required for the propagation of feature annotation.</text>
</comment>
<dbReference type="InterPro" id="IPR011641">
    <property type="entry name" value="Tyr-kin_ephrin_A/B_rcpt-like"/>
</dbReference>
<feature type="disulfide bond" evidence="8">
    <location>
        <begin position="1310"/>
        <end position="1319"/>
    </location>
</feature>
<feature type="domain" description="CUB" evidence="12">
    <location>
        <begin position="2334"/>
        <end position="2442"/>
    </location>
</feature>
<evidence type="ECO:0000256" key="7">
    <source>
        <dbReference type="PROSITE-ProRule" id="PRU00059"/>
    </source>
</evidence>
<feature type="domain" description="Sushi" evidence="16">
    <location>
        <begin position="2158"/>
        <end position="2215"/>
    </location>
</feature>
<feature type="domain" description="VWFA" evidence="14">
    <location>
        <begin position="166"/>
        <end position="348"/>
    </location>
</feature>
<keyword evidence="1 8" id="KW-0245">EGF-like domain</keyword>
<dbReference type="FunFam" id="2.10.25.10:FF:000006">
    <property type="entry name" value="Versican core protein-like isoform 1"/>
    <property type="match status" value="1"/>
</dbReference>
<evidence type="ECO:0000256" key="3">
    <source>
        <dbReference type="ARBA" id="ARBA00022729"/>
    </source>
</evidence>
<feature type="compositionally biased region" description="Basic and acidic residues" evidence="10">
    <location>
        <begin position="32"/>
        <end position="42"/>
    </location>
</feature>
<evidence type="ECO:0000259" key="12">
    <source>
        <dbReference type="PROSITE" id="PS01180"/>
    </source>
</evidence>
<feature type="domain" description="Sushi" evidence="16">
    <location>
        <begin position="2274"/>
        <end position="2331"/>
    </location>
</feature>
<feature type="domain" description="HYR" evidence="15">
    <location>
        <begin position="677"/>
        <end position="763"/>
    </location>
</feature>
<feature type="disulfide bond" evidence="7">
    <location>
        <begin position="2334"/>
        <end position="2361"/>
    </location>
</feature>
<feature type="disulfide bond" evidence="8">
    <location>
        <begin position="1462"/>
        <end position="1471"/>
    </location>
</feature>
<dbReference type="Gene3D" id="2.10.25.10">
    <property type="entry name" value="Laminin"/>
    <property type="match status" value="10"/>
</dbReference>
<feature type="disulfide bond" evidence="9">
    <location>
        <begin position="585"/>
        <end position="612"/>
    </location>
</feature>
<feature type="transmembrane region" description="Helical" evidence="11">
    <location>
        <begin position="515"/>
        <end position="533"/>
    </location>
</feature>
<dbReference type="CDD" id="cd00033">
    <property type="entry name" value="CCP"/>
    <property type="match status" value="10"/>
</dbReference>
<dbReference type="Gene3D" id="2.10.70.10">
    <property type="entry name" value="Complement Module, domain 1"/>
    <property type="match status" value="11"/>
</dbReference>
<feature type="domain" description="Sushi" evidence="16">
    <location>
        <begin position="557"/>
        <end position="614"/>
    </location>
</feature>
<dbReference type="CDD" id="cd00041">
    <property type="entry name" value="CUB"/>
    <property type="match status" value="2"/>
</dbReference>
<dbReference type="InterPro" id="IPR000742">
    <property type="entry name" value="EGF"/>
</dbReference>
<dbReference type="InterPro" id="IPR035976">
    <property type="entry name" value="Sushi/SCR/CCP_sf"/>
</dbReference>
<dbReference type="Pfam" id="PF12661">
    <property type="entry name" value="hEGF"/>
    <property type="match status" value="2"/>
</dbReference>
<dbReference type="SMART" id="SM00181">
    <property type="entry name" value="EGF"/>
    <property type="match status" value="12"/>
</dbReference>
<feature type="disulfide bond" evidence="9">
    <location>
        <begin position="2244"/>
        <end position="2271"/>
    </location>
</feature>
<dbReference type="InterPro" id="IPR035914">
    <property type="entry name" value="Sperma_CUB_dom_sf"/>
</dbReference>
<evidence type="ECO:0000259" key="16">
    <source>
        <dbReference type="PROSITE" id="PS50923"/>
    </source>
</evidence>
<evidence type="ECO:0000259" key="17">
    <source>
        <dbReference type="PROSITE" id="PS51828"/>
    </source>
</evidence>
<evidence type="ECO:0000256" key="2">
    <source>
        <dbReference type="ARBA" id="ARBA00022659"/>
    </source>
</evidence>
<dbReference type="FunFam" id="2.10.25.10:FF:000142">
    <property type="entry name" value="Crumbs cell polarity complex component 2"/>
    <property type="match status" value="1"/>
</dbReference>
<dbReference type="Pfam" id="PF00092">
    <property type="entry name" value="VWA"/>
    <property type="match status" value="1"/>
</dbReference>
<dbReference type="PROSITE" id="PS50026">
    <property type="entry name" value="EGF_3"/>
    <property type="match status" value="10"/>
</dbReference>
<feature type="domain" description="EGF-like" evidence="13">
    <location>
        <begin position="1948"/>
        <end position="1987"/>
    </location>
</feature>
<dbReference type="Gene3D" id="3.40.50.410">
    <property type="entry name" value="von Willebrand factor, type A domain"/>
    <property type="match status" value="1"/>
</dbReference>
<gene>
    <name evidence="18" type="primary">SVEP1</name>
</gene>
<keyword evidence="11" id="KW-0812">Transmembrane</keyword>
<dbReference type="SMART" id="SM00042">
    <property type="entry name" value="CUB"/>
    <property type="match status" value="1"/>
</dbReference>
<dbReference type="InterPro" id="IPR000152">
    <property type="entry name" value="EGF-type_Asp/Asn_hydroxyl_site"/>
</dbReference>
<dbReference type="PROSITE" id="PS50923">
    <property type="entry name" value="SUSHI"/>
    <property type="match status" value="8"/>
</dbReference>
<dbReference type="Pfam" id="PF01359">
    <property type="entry name" value="Transposase_1"/>
    <property type="match status" value="1"/>
</dbReference>
<dbReference type="PRINTS" id="PR00895">
    <property type="entry name" value="PENTAXIN"/>
</dbReference>
<name>T2MBZ0_HYDVU</name>
<keyword evidence="3" id="KW-0732">Signal</keyword>
<dbReference type="CDD" id="cd00054">
    <property type="entry name" value="EGF_CA"/>
    <property type="match status" value="9"/>
</dbReference>
<feature type="disulfide bond" evidence="8">
    <location>
        <begin position="1835"/>
        <end position="1844"/>
    </location>
</feature>
<feature type="domain" description="Sushi" evidence="16">
    <location>
        <begin position="2040"/>
        <end position="2097"/>
    </location>
</feature>
<dbReference type="InterPro" id="IPR002035">
    <property type="entry name" value="VWF_A"/>
</dbReference>
<dbReference type="Pfam" id="PF07699">
    <property type="entry name" value="Ephrin_rec_like"/>
    <property type="match status" value="4"/>
</dbReference>
<feature type="disulfide bond" evidence="9">
    <location>
        <begin position="2186"/>
        <end position="2213"/>
    </location>
</feature>
<dbReference type="FunFam" id="2.10.25.10:FF:000240">
    <property type="entry name" value="Vitamin K-dependent protein S"/>
    <property type="match status" value="1"/>
</dbReference>
<dbReference type="InterPro" id="IPR001881">
    <property type="entry name" value="EGF-like_Ca-bd_dom"/>
</dbReference>
<evidence type="ECO:0000256" key="9">
    <source>
        <dbReference type="PROSITE-ProRule" id="PRU00302"/>
    </source>
</evidence>
<feature type="disulfide bond" evidence="8">
    <location>
        <begin position="1348"/>
        <end position="1357"/>
    </location>
</feature>
<dbReference type="InterPro" id="IPR036397">
    <property type="entry name" value="RNaseH_sf"/>
</dbReference>
<feature type="domain" description="Sushi" evidence="16">
    <location>
        <begin position="2216"/>
        <end position="2273"/>
    </location>
</feature>
<keyword evidence="4" id="KW-0677">Repeat</keyword>
<dbReference type="GO" id="GO:0005509">
    <property type="term" value="F:calcium ion binding"/>
    <property type="evidence" value="ECO:0007669"/>
    <property type="project" value="InterPro"/>
</dbReference>
<dbReference type="InterPro" id="IPR001888">
    <property type="entry name" value="Transposase_1"/>
</dbReference>
<evidence type="ECO:0000259" key="13">
    <source>
        <dbReference type="PROSITE" id="PS50026"/>
    </source>
</evidence>
<dbReference type="EMBL" id="HAAD01003531">
    <property type="protein sequence ID" value="CDG69763.1"/>
    <property type="molecule type" value="mRNA"/>
</dbReference>
<evidence type="ECO:0000256" key="6">
    <source>
        <dbReference type="ARBA" id="ARBA00023180"/>
    </source>
</evidence>
<keyword evidence="11" id="KW-0472">Membrane</keyword>
<feature type="transmembrane region" description="Helical" evidence="11">
    <location>
        <begin position="540"/>
        <end position="557"/>
    </location>
</feature>
<dbReference type="Gene3D" id="3.30.420.10">
    <property type="entry name" value="Ribonuclease H-like superfamily/Ribonuclease H"/>
    <property type="match status" value="1"/>
</dbReference>
<dbReference type="SUPFAM" id="SSF57535">
    <property type="entry name" value="Complement control module/SCR domain"/>
    <property type="match status" value="10"/>
</dbReference>
<dbReference type="FunFam" id="2.10.25.10:FF:000004">
    <property type="entry name" value="Neurogenic locus notch 1"/>
    <property type="match status" value="2"/>
</dbReference>
<protein>
    <submittedName>
        <fullName evidence="18">Sushi, von Willebrand factor type A, EGF and pentraxin domain-containing protein 1</fullName>
    </submittedName>
</protein>
<dbReference type="SMART" id="SM00179">
    <property type="entry name" value="EGF_CA"/>
    <property type="match status" value="10"/>
</dbReference>
<feature type="non-terminal residue" evidence="18">
    <location>
        <position position="1"/>
    </location>
</feature>
<dbReference type="SMART" id="SM00032">
    <property type="entry name" value="CCP"/>
    <property type="match status" value="11"/>
</dbReference>
<feature type="domain" description="EGF-like" evidence="13">
    <location>
        <begin position="1474"/>
        <end position="1510"/>
    </location>
</feature>
<reference evidence="18" key="1">
    <citation type="journal article" date="2013" name="Genome Biol. Evol.">
        <title>Punctuated emergences of genetic and phenotypic innovations in eumetazoan, bilaterian, euteleostome, and hominidae ancestors.</title>
        <authorList>
            <person name="Wenger Y."/>
            <person name="Galliot B."/>
        </authorList>
    </citation>
    <scope>NUCLEOTIDE SEQUENCE</scope>
    <source>
        <tissue evidence="18">Whole animals</tissue>
    </source>
</reference>
<keyword evidence="6" id="KW-0325">Glycoprotein</keyword>
<evidence type="ECO:0000256" key="5">
    <source>
        <dbReference type="ARBA" id="ARBA00023157"/>
    </source>
</evidence>
<dbReference type="SUPFAM" id="SSF57196">
    <property type="entry name" value="EGF/Laminin"/>
    <property type="match status" value="5"/>
</dbReference>
<dbReference type="Pfam" id="PF00431">
    <property type="entry name" value="CUB"/>
    <property type="match status" value="2"/>
</dbReference>
<dbReference type="OrthoDB" id="10017160at2759"/>
<proteinExistence type="evidence at transcript level"/>
<dbReference type="Pfam" id="PF00354">
    <property type="entry name" value="Pentaxin"/>
    <property type="match status" value="1"/>
</dbReference>
<dbReference type="SUPFAM" id="SSF57184">
    <property type="entry name" value="Growth factor receptor domain"/>
    <property type="match status" value="4"/>
</dbReference>
<dbReference type="CDD" id="cd01450">
    <property type="entry name" value="vWFA_subfamily_ECM"/>
    <property type="match status" value="1"/>
</dbReference>
<feature type="disulfide bond" evidence="8">
    <location>
        <begin position="1952"/>
        <end position="1962"/>
    </location>
</feature>
<evidence type="ECO:0000256" key="10">
    <source>
        <dbReference type="SAM" id="MobiDB-lite"/>
    </source>
</evidence>
<feature type="domain" description="EGF-like" evidence="13">
    <location>
        <begin position="1322"/>
        <end position="1358"/>
    </location>
</feature>
<dbReference type="PROSITE" id="PS01186">
    <property type="entry name" value="EGF_2"/>
    <property type="match status" value="8"/>
</dbReference>
<dbReference type="Pfam" id="PF00008">
    <property type="entry name" value="EGF"/>
    <property type="match status" value="6"/>
</dbReference>
<dbReference type="PROSITE" id="PS01187">
    <property type="entry name" value="EGF_CA"/>
    <property type="match status" value="2"/>
</dbReference>
<dbReference type="Gene3D" id="2.60.120.290">
    <property type="entry name" value="Spermadhesin, CUB domain"/>
    <property type="match status" value="2"/>
</dbReference>
<feature type="domain" description="EGF-like" evidence="13">
    <location>
        <begin position="1246"/>
        <end position="1282"/>
    </location>
</feature>
<dbReference type="InterPro" id="IPR036465">
    <property type="entry name" value="vWFA_dom_sf"/>
</dbReference>
<dbReference type="InterPro" id="IPR003410">
    <property type="entry name" value="HYR_dom"/>
</dbReference>
<feature type="disulfide bond" evidence="8">
    <location>
        <begin position="1424"/>
        <end position="1433"/>
    </location>
</feature>
<dbReference type="InterPro" id="IPR009030">
    <property type="entry name" value="Growth_fac_rcpt_cys_sf"/>
</dbReference>
<dbReference type="SUPFAM" id="SSF49899">
    <property type="entry name" value="Concanavalin A-like lectins/glucanases"/>
    <property type="match status" value="1"/>
</dbReference>
<dbReference type="PROSITE" id="PS50825">
    <property type="entry name" value="HYR"/>
    <property type="match status" value="2"/>
</dbReference>
<feature type="domain" description="EGF-like" evidence="13">
    <location>
        <begin position="1900"/>
        <end position="1938"/>
    </location>
</feature>
<evidence type="ECO:0000259" key="14">
    <source>
        <dbReference type="PROSITE" id="PS50234"/>
    </source>
</evidence>
<keyword evidence="5 8" id="KW-1015">Disulfide bond</keyword>